<accession>A0A2P2JGJ0</accession>
<protein>
    <submittedName>
        <fullName evidence="1">Tubby-like F-box protein</fullName>
    </submittedName>
</protein>
<name>A0A2P2JGJ0_RHIMU</name>
<evidence type="ECO:0000313" key="1">
    <source>
        <dbReference type="EMBL" id="MBW92583.1"/>
    </source>
</evidence>
<sequence length="60" mass="6525">MASDSTGVSSGAMCALVLPHQCFPSIPRLDMLPIPSLISLNSRTKHFKDILSYPSLQYST</sequence>
<dbReference type="EMBL" id="GGEC01012100">
    <property type="protein sequence ID" value="MBW92583.1"/>
    <property type="molecule type" value="Transcribed_RNA"/>
</dbReference>
<proteinExistence type="predicted"/>
<organism evidence="1">
    <name type="scientific">Rhizophora mucronata</name>
    <name type="common">Asiatic mangrove</name>
    <dbReference type="NCBI Taxonomy" id="61149"/>
    <lineage>
        <taxon>Eukaryota</taxon>
        <taxon>Viridiplantae</taxon>
        <taxon>Streptophyta</taxon>
        <taxon>Embryophyta</taxon>
        <taxon>Tracheophyta</taxon>
        <taxon>Spermatophyta</taxon>
        <taxon>Magnoliopsida</taxon>
        <taxon>eudicotyledons</taxon>
        <taxon>Gunneridae</taxon>
        <taxon>Pentapetalae</taxon>
        <taxon>rosids</taxon>
        <taxon>fabids</taxon>
        <taxon>Malpighiales</taxon>
        <taxon>Rhizophoraceae</taxon>
        <taxon>Rhizophora</taxon>
    </lineage>
</organism>
<reference evidence="1" key="1">
    <citation type="submission" date="2018-02" db="EMBL/GenBank/DDBJ databases">
        <title>Rhizophora mucronata_Transcriptome.</title>
        <authorList>
            <person name="Meera S.P."/>
            <person name="Sreeshan A."/>
            <person name="Augustine A."/>
        </authorList>
    </citation>
    <scope>NUCLEOTIDE SEQUENCE</scope>
    <source>
        <tissue evidence="1">Leaf</tissue>
    </source>
</reference>
<dbReference type="AlphaFoldDB" id="A0A2P2JGJ0"/>